<protein>
    <submittedName>
        <fullName evidence="2">Stage III sporulation protein AF</fullName>
    </submittedName>
</protein>
<sequence length="204" mass="23595">MIEILKDWVRDLVIIVIFASLVEMLLPNSSIRKYLKIVISFFIFLTVLNPILSLIDSDFDVFYPFEDVSTKKEQQFIQHKGEAIKQHNRKLAITAFKRQLQQQIQALILTQPEVEKADVEVQVTEKGQIQSVQISLSIVEERKSDPKDSEIKPVKNVEISIGSRKGSEEKKKILDVEKKERIREKIAKLVMSFYNLKPEAISIQ</sequence>
<keyword evidence="1" id="KW-0812">Transmembrane</keyword>
<name>A0A3S9SYX5_9FIRM</name>
<dbReference type="AlphaFoldDB" id="A0A3S9SYX5"/>
<dbReference type="OrthoDB" id="2375554at2"/>
<dbReference type="InterPro" id="IPR014245">
    <property type="entry name" value="Spore_III_AF"/>
</dbReference>
<dbReference type="KEGG" id="aft:BBF96_09195"/>
<evidence type="ECO:0000313" key="2">
    <source>
        <dbReference type="EMBL" id="AZR73546.1"/>
    </source>
</evidence>
<keyword evidence="1" id="KW-0472">Membrane</keyword>
<feature type="transmembrane region" description="Helical" evidence="1">
    <location>
        <begin position="37"/>
        <end position="55"/>
    </location>
</feature>
<reference evidence="2 3" key="1">
    <citation type="submission" date="2016-07" db="EMBL/GenBank/DDBJ databases">
        <title>Genome and transcriptome analysis of iron-reducing fermentative bacteria Anoxybacter fermentans.</title>
        <authorList>
            <person name="Zeng X."/>
            <person name="Shao Z."/>
        </authorList>
    </citation>
    <scope>NUCLEOTIDE SEQUENCE [LARGE SCALE GENOMIC DNA]</scope>
    <source>
        <strain evidence="2 3">DY22613</strain>
    </source>
</reference>
<dbReference type="Pfam" id="PF09581">
    <property type="entry name" value="Spore_III_AF"/>
    <property type="match status" value="1"/>
</dbReference>
<evidence type="ECO:0000313" key="3">
    <source>
        <dbReference type="Proteomes" id="UP000267250"/>
    </source>
</evidence>
<evidence type="ECO:0000256" key="1">
    <source>
        <dbReference type="SAM" id="Phobius"/>
    </source>
</evidence>
<proteinExistence type="predicted"/>
<organism evidence="2 3">
    <name type="scientific">Anoxybacter fermentans</name>
    <dbReference type="NCBI Taxonomy" id="1323375"/>
    <lineage>
        <taxon>Bacteria</taxon>
        <taxon>Bacillati</taxon>
        <taxon>Bacillota</taxon>
        <taxon>Clostridia</taxon>
        <taxon>Halanaerobiales</taxon>
        <taxon>Anoxybacter</taxon>
    </lineage>
</organism>
<dbReference type="RefSeq" id="WP_127016886.1">
    <property type="nucleotide sequence ID" value="NZ_CP016379.1"/>
</dbReference>
<dbReference type="Proteomes" id="UP000267250">
    <property type="component" value="Chromosome"/>
</dbReference>
<keyword evidence="1" id="KW-1133">Transmembrane helix</keyword>
<accession>A0A3S9SYX5</accession>
<gene>
    <name evidence="2" type="ORF">BBF96_09195</name>
</gene>
<dbReference type="NCBIfam" id="TIGR02896">
    <property type="entry name" value="spore_III_AF"/>
    <property type="match status" value="1"/>
</dbReference>
<dbReference type="EMBL" id="CP016379">
    <property type="protein sequence ID" value="AZR73546.1"/>
    <property type="molecule type" value="Genomic_DNA"/>
</dbReference>
<keyword evidence="3" id="KW-1185">Reference proteome</keyword>